<feature type="non-terminal residue" evidence="2">
    <location>
        <position position="1"/>
    </location>
</feature>
<feature type="non-terminal residue" evidence="2">
    <location>
        <position position="145"/>
    </location>
</feature>
<accession>A0AAN5CTK0</accession>
<protein>
    <recommendedName>
        <fullName evidence="1">Apple domain-containing protein</fullName>
    </recommendedName>
</protein>
<dbReference type="EMBL" id="BTRK01000004">
    <property type="protein sequence ID" value="GMR50285.1"/>
    <property type="molecule type" value="Genomic_DNA"/>
</dbReference>
<proteinExistence type="predicted"/>
<evidence type="ECO:0000259" key="1">
    <source>
        <dbReference type="Pfam" id="PF00024"/>
    </source>
</evidence>
<organism evidence="2 3">
    <name type="scientific">Pristionchus mayeri</name>
    <dbReference type="NCBI Taxonomy" id="1317129"/>
    <lineage>
        <taxon>Eukaryota</taxon>
        <taxon>Metazoa</taxon>
        <taxon>Ecdysozoa</taxon>
        <taxon>Nematoda</taxon>
        <taxon>Chromadorea</taxon>
        <taxon>Rhabditida</taxon>
        <taxon>Rhabditina</taxon>
        <taxon>Diplogasteromorpha</taxon>
        <taxon>Diplogasteroidea</taxon>
        <taxon>Neodiplogasteridae</taxon>
        <taxon>Pristionchus</taxon>
    </lineage>
</organism>
<reference evidence="3" key="1">
    <citation type="submission" date="2022-10" db="EMBL/GenBank/DDBJ databases">
        <title>Genome assembly of Pristionchus species.</title>
        <authorList>
            <person name="Yoshida K."/>
            <person name="Sommer R.J."/>
        </authorList>
    </citation>
    <scope>NUCLEOTIDE SEQUENCE [LARGE SCALE GENOMIC DNA]</scope>
    <source>
        <strain evidence="3">RS5460</strain>
    </source>
</reference>
<dbReference type="Proteomes" id="UP001328107">
    <property type="component" value="Unassembled WGS sequence"/>
</dbReference>
<dbReference type="AlphaFoldDB" id="A0AAN5CTK0"/>
<comment type="caution">
    <text evidence="2">The sequence shown here is derived from an EMBL/GenBank/DDBJ whole genome shotgun (WGS) entry which is preliminary data.</text>
</comment>
<evidence type="ECO:0000313" key="3">
    <source>
        <dbReference type="Proteomes" id="UP001328107"/>
    </source>
</evidence>
<name>A0AAN5CTK0_9BILA</name>
<feature type="domain" description="Apple" evidence="1">
    <location>
        <begin position="5"/>
        <end position="60"/>
    </location>
</feature>
<dbReference type="InterPro" id="IPR003609">
    <property type="entry name" value="Pan_app"/>
</dbReference>
<keyword evidence="3" id="KW-1185">Reference proteome</keyword>
<evidence type="ECO:0000313" key="2">
    <source>
        <dbReference type="EMBL" id="GMR50285.1"/>
    </source>
</evidence>
<sequence length="145" mass="15258">AAELCFVRVTSSVRRDALSVFPGESQRDCNVKCVATPGCEACMFYSESGTCILLEAARAPPPGSCPAPYECYEKRFSNCPVCATHPIDRGYTPGVCSRAQDVMGAPLEGIGRPCGTPPAGSKRAIDAILHDGTHETFGNSDGSIV</sequence>
<gene>
    <name evidence="2" type="ORF">PMAYCL1PPCAC_20480</name>
</gene>
<dbReference type="Pfam" id="PF00024">
    <property type="entry name" value="PAN_1"/>
    <property type="match status" value="1"/>
</dbReference>